<evidence type="ECO:0000313" key="6">
    <source>
        <dbReference type="Proteomes" id="UP000452235"/>
    </source>
</evidence>
<dbReference type="VEuPathDB" id="FungiDB:ATEG_07073"/>
<dbReference type="CDD" id="cd00118">
    <property type="entry name" value="LysM"/>
    <property type="match status" value="2"/>
</dbReference>
<keyword evidence="6" id="KW-1185">Reference proteome</keyword>
<organism evidence="5 6">
    <name type="scientific">Aspergillus terreus</name>
    <dbReference type="NCBI Taxonomy" id="33178"/>
    <lineage>
        <taxon>Eukaryota</taxon>
        <taxon>Fungi</taxon>
        <taxon>Dikarya</taxon>
        <taxon>Ascomycota</taxon>
        <taxon>Pezizomycotina</taxon>
        <taxon>Eurotiomycetes</taxon>
        <taxon>Eurotiomycetidae</taxon>
        <taxon>Eurotiales</taxon>
        <taxon>Aspergillaceae</taxon>
        <taxon>Aspergillus</taxon>
        <taxon>Aspergillus subgen. Circumdati</taxon>
    </lineage>
</organism>
<evidence type="ECO:0000256" key="3">
    <source>
        <dbReference type="SAM" id="MobiDB-lite"/>
    </source>
</evidence>
<keyword evidence="4" id="KW-0732">Signal</keyword>
<dbReference type="Pfam" id="PF01476">
    <property type="entry name" value="LysM"/>
    <property type="match status" value="2"/>
</dbReference>
<keyword evidence="1" id="KW-0147">Chitin-binding</keyword>
<dbReference type="SMART" id="SM00257">
    <property type="entry name" value="LysM"/>
    <property type="match status" value="2"/>
</dbReference>
<evidence type="ECO:0000256" key="4">
    <source>
        <dbReference type="SAM" id="SignalP"/>
    </source>
</evidence>
<dbReference type="InterPro" id="IPR036779">
    <property type="entry name" value="LysM_dom_sf"/>
</dbReference>
<name>A0A5M3YVY6_ASPTE</name>
<dbReference type="SUPFAM" id="SSF54106">
    <property type="entry name" value="LysM domain"/>
    <property type="match status" value="1"/>
</dbReference>
<dbReference type="EMBL" id="BLJY01000006">
    <property type="protein sequence ID" value="GFF16761.1"/>
    <property type="molecule type" value="Genomic_DNA"/>
</dbReference>
<dbReference type="PANTHER" id="PTHR34997">
    <property type="entry name" value="AM15"/>
    <property type="match status" value="1"/>
</dbReference>
<dbReference type="Proteomes" id="UP000452235">
    <property type="component" value="Unassembled WGS sequence"/>
</dbReference>
<dbReference type="AlphaFoldDB" id="A0A5M3YVY6"/>
<dbReference type="OrthoDB" id="4472843at2759"/>
<dbReference type="PROSITE" id="PS51782">
    <property type="entry name" value="LYSM"/>
    <property type="match status" value="3"/>
</dbReference>
<feature type="chain" id="PRO_5043400173" evidence="4">
    <location>
        <begin position="21"/>
        <end position="484"/>
    </location>
</feature>
<feature type="region of interest" description="Disordered" evidence="3">
    <location>
        <begin position="386"/>
        <end position="411"/>
    </location>
</feature>
<dbReference type="InterPro" id="IPR018392">
    <property type="entry name" value="LysM"/>
</dbReference>
<accession>A0A5M3YVY6</accession>
<keyword evidence="2" id="KW-0843">Virulence</keyword>
<dbReference type="Gene3D" id="3.10.350.10">
    <property type="entry name" value="LysM domain"/>
    <property type="match status" value="3"/>
</dbReference>
<dbReference type="PANTHER" id="PTHR34997:SF1">
    <property type="entry name" value="PEPTIDOGLYCAN-BINDING LYSIN DOMAIN"/>
    <property type="match status" value="1"/>
</dbReference>
<comment type="caution">
    <text evidence="5">The sequence shown here is derived from an EMBL/GenBank/DDBJ whole genome shotgun (WGS) entry which is preliminary data.</text>
</comment>
<gene>
    <name evidence="5" type="ORF">ATEIFO6365_0006009800</name>
</gene>
<dbReference type="GO" id="GO:0008061">
    <property type="term" value="F:chitin binding"/>
    <property type="evidence" value="ECO:0007669"/>
    <property type="project" value="UniProtKB-KW"/>
</dbReference>
<reference evidence="5 6" key="1">
    <citation type="submission" date="2020-01" db="EMBL/GenBank/DDBJ databases">
        <title>Aspergillus terreus IFO 6365 whole genome shotgun sequence.</title>
        <authorList>
            <person name="Kanamasa S."/>
            <person name="Takahashi H."/>
        </authorList>
    </citation>
    <scope>NUCLEOTIDE SEQUENCE [LARGE SCALE GENOMIC DNA]</scope>
    <source>
        <strain evidence="5 6">IFO 6365</strain>
    </source>
</reference>
<evidence type="ECO:0000313" key="5">
    <source>
        <dbReference type="EMBL" id="GFF16761.1"/>
    </source>
</evidence>
<evidence type="ECO:0000256" key="1">
    <source>
        <dbReference type="ARBA" id="ARBA00022669"/>
    </source>
</evidence>
<protein>
    <submittedName>
        <fullName evidence="5">LysM-domain-containing protein</fullName>
    </submittedName>
</protein>
<sequence>MSSWPWLLLTVGCLLPGALGQVFVGSNGTSTPLEMPAAGHLSEVCNATFSTRVTCEPTLLGIAYDGYFPTTKDLTSLCTSSCLRSLEALQSTQQRLCSKHDTLSIQEQAYPVTFTVETLLWTYNFTCYRDQETGEFCAPVFDAWGDGKAPKQSCSDCVLRTFQQQLNFPLYYDDDLASSFTSLTSSCSATNYPVTSPTPVTVPRNTTATVTSTTASATKTCASTYTIKEGDDCHSISRSQNVSLANMLYLNNLEAGCTHFPGAGTKLCMPHQCEIYTVKEDDSCYGITEAYNRTFTMSQLVSWNVDINRGCNNLEILVGHQICVSYPGNATRPSSAVAPAPTMALPTGPCWNFEEGLIDTTCFVTTFQTLPPWTWPGYLTNTTAHRTSTAGASSTPLSPEPSPTTSVHNPPAINPTPSPYLEGMVSGCTDFYAPQDDEPCEEFSERWEVPMKNIIAWNPALKPDCSGVSVGQYLLPANPSFPKV</sequence>
<evidence type="ECO:0000256" key="2">
    <source>
        <dbReference type="ARBA" id="ARBA00023026"/>
    </source>
</evidence>
<feature type="signal peptide" evidence="4">
    <location>
        <begin position="1"/>
        <end position="20"/>
    </location>
</feature>
<proteinExistence type="predicted"/>
<dbReference type="InterPro" id="IPR052210">
    <property type="entry name" value="LysM1-like"/>
</dbReference>